<dbReference type="EMBL" id="CP003065">
    <property type="protein sequence ID" value="AEV69780.1"/>
    <property type="molecule type" value="Genomic_DNA"/>
</dbReference>
<evidence type="ECO:0000313" key="14">
    <source>
        <dbReference type="Proteomes" id="UP000005435"/>
    </source>
</evidence>
<evidence type="ECO:0000313" key="13">
    <source>
        <dbReference type="EMBL" id="AEV69780.1"/>
    </source>
</evidence>
<dbReference type="InterPro" id="IPR005122">
    <property type="entry name" value="Uracil-DNA_glycosylase-like"/>
</dbReference>
<comment type="similarity">
    <text evidence="2">Belongs to the uracil-DNA glycosylase (UDG) superfamily. Type 4 (UDGa) family.</text>
</comment>
<dbReference type="GO" id="GO:0051539">
    <property type="term" value="F:4 iron, 4 sulfur cluster binding"/>
    <property type="evidence" value="ECO:0007669"/>
    <property type="project" value="UniProtKB-KW"/>
</dbReference>
<dbReference type="NCBIfam" id="TIGR00758">
    <property type="entry name" value="UDG_fam4"/>
    <property type="match status" value="1"/>
</dbReference>
<dbReference type="AlphaFoldDB" id="G8LWR9"/>
<dbReference type="SMART" id="SM00987">
    <property type="entry name" value="UreE_C"/>
    <property type="match status" value="1"/>
</dbReference>
<dbReference type="STRING" id="720554.Clocl_3270"/>
<dbReference type="PANTHER" id="PTHR33693">
    <property type="entry name" value="TYPE-5 URACIL-DNA GLYCOSYLASE"/>
    <property type="match status" value="1"/>
</dbReference>
<dbReference type="InterPro" id="IPR036895">
    <property type="entry name" value="Uracil-DNA_glycosylase-like_sf"/>
</dbReference>
<dbReference type="CDD" id="cd10030">
    <property type="entry name" value="UDG-F4_TTUDGA_SPO1dp_like"/>
    <property type="match status" value="1"/>
</dbReference>
<dbReference type="Gene3D" id="3.40.470.10">
    <property type="entry name" value="Uracil-DNA glycosylase-like domain"/>
    <property type="match status" value="1"/>
</dbReference>
<reference evidence="13 14" key="2">
    <citation type="journal article" date="2012" name="Stand. Genomic Sci.">
        <title>Complete Genome Sequence of Clostridium clariflavum DSM 19732.</title>
        <authorList>
            <person name="Izquierdo J.A."/>
            <person name="Goodwin L."/>
            <person name="Davenport K.W."/>
            <person name="Teshima H."/>
            <person name="Bruce D."/>
            <person name="Detter C."/>
            <person name="Tapia R."/>
            <person name="Han S."/>
            <person name="Land M."/>
            <person name="Hauser L."/>
            <person name="Jeffries C.D."/>
            <person name="Han J."/>
            <person name="Pitluck S."/>
            <person name="Nolan M."/>
            <person name="Chen A."/>
            <person name="Huntemann M."/>
            <person name="Mavromatis K."/>
            <person name="Mikhailova N."/>
            <person name="Liolios K."/>
            <person name="Woyke T."/>
            <person name="Lynd L.R."/>
        </authorList>
    </citation>
    <scope>NUCLEOTIDE SEQUENCE [LARGE SCALE GENOMIC DNA]</scope>
    <source>
        <strain evidence="14">DSM 19732 / NBRC 101661 / EBR45</strain>
    </source>
</reference>
<evidence type="ECO:0000256" key="3">
    <source>
        <dbReference type="ARBA" id="ARBA00012030"/>
    </source>
</evidence>
<dbReference type="RefSeq" id="WP_014256313.1">
    <property type="nucleotide sequence ID" value="NC_016627.1"/>
</dbReference>
<keyword evidence="11" id="KW-0234">DNA repair</keyword>
<dbReference type="InterPro" id="IPR005273">
    <property type="entry name" value="Ura-DNA_glyco_family4"/>
</dbReference>
<evidence type="ECO:0000256" key="2">
    <source>
        <dbReference type="ARBA" id="ARBA00006521"/>
    </source>
</evidence>
<keyword evidence="8" id="KW-0378">Hydrolase</keyword>
<evidence type="ECO:0000256" key="10">
    <source>
        <dbReference type="ARBA" id="ARBA00023014"/>
    </source>
</evidence>
<dbReference type="EC" id="3.2.2.27" evidence="3"/>
<dbReference type="Proteomes" id="UP000005435">
    <property type="component" value="Chromosome"/>
</dbReference>
<dbReference type="HOGENOM" id="CLU_044815_1_3_9"/>
<keyword evidence="6" id="KW-0479">Metal-binding</keyword>
<reference evidence="14" key="1">
    <citation type="submission" date="2011-12" db="EMBL/GenBank/DDBJ databases">
        <title>Complete sequence of Clostridium clariflavum DSM 19732.</title>
        <authorList>
            <consortium name="US DOE Joint Genome Institute"/>
            <person name="Lucas S."/>
            <person name="Han J."/>
            <person name="Lapidus A."/>
            <person name="Cheng J.-F."/>
            <person name="Goodwin L."/>
            <person name="Pitluck S."/>
            <person name="Peters L."/>
            <person name="Teshima H."/>
            <person name="Detter J.C."/>
            <person name="Han C."/>
            <person name="Tapia R."/>
            <person name="Land M."/>
            <person name="Hauser L."/>
            <person name="Kyrpides N."/>
            <person name="Ivanova N."/>
            <person name="Pagani I."/>
            <person name="Kitzmiller T."/>
            <person name="Lynd L."/>
            <person name="Izquierdo J."/>
            <person name="Woyke T."/>
        </authorList>
    </citation>
    <scope>NUCLEOTIDE SEQUENCE [LARGE SCALE GENOMIC DNA]</scope>
    <source>
        <strain evidence="14">DSM 19732 / NBRC 101661 / EBR45</strain>
    </source>
</reference>
<evidence type="ECO:0000256" key="8">
    <source>
        <dbReference type="ARBA" id="ARBA00022801"/>
    </source>
</evidence>
<sequence>MLNWDELTKACTECYNCDLGKRRTNIVIGRGNREADLMFIGEGPGEQEDLSGLPFVGPAGKLLDTLLKAQMIKEDQYYIANIVKCRPPGNRVPTDEEAEKCLPFLRNQVYLVKPKIIVCLGATAMKYVIDRNARITQIRGQWIERKGYWIMPTFHPAALLRDESKKVLMWEDMKKVKQRMDYLCQNQSS</sequence>
<dbReference type="SMART" id="SM00986">
    <property type="entry name" value="UDG"/>
    <property type="match status" value="1"/>
</dbReference>
<dbReference type="SUPFAM" id="SSF52141">
    <property type="entry name" value="Uracil-DNA glycosylase-like"/>
    <property type="match status" value="1"/>
</dbReference>
<evidence type="ECO:0000259" key="12">
    <source>
        <dbReference type="SMART" id="SM00986"/>
    </source>
</evidence>
<keyword evidence="10" id="KW-0411">Iron-sulfur</keyword>
<evidence type="ECO:0000256" key="7">
    <source>
        <dbReference type="ARBA" id="ARBA00022763"/>
    </source>
</evidence>
<dbReference type="GO" id="GO:0006281">
    <property type="term" value="P:DNA repair"/>
    <property type="evidence" value="ECO:0007669"/>
    <property type="project" value="UniProtKB-KW"/>
</dbReference>
<proteinExistence type="inferred from homology"/>
<evidence type="ECO:0000256" key="11">
    <source>
        <dbReference type="ARBA" id="ARBA00023204"/>
    </source>
</evidence>
<dbReference type="GO" id="GO:0046872">
    <property type="term" value="F:metal ion binding"/>
    <property type="evidence" value="ECO:0007669"/>
    <property type="project" value="UniProtKB-KW"/>
</dbReference>
<dbReference type="OrthoDB" id="5290748at2"/>
<name>G8LWR9_ACECE</name>
<accession>G8LWR9</accession>
<dbReference type="InterPro" id="IPR051536">
    <property type="entry name" value="UDG_Type-4/5"/>
</dbReference>
<dbReference type="Pfam" id="PF03167">
    <property type="entry name" value="UDG"/>
    <property type="match status" value="1"/>
</dbReference>
<comment type="catalytic activity">
    <reaction evidence="1">
        <text>Hydrolyzes single-stranded DNA or mismatched double-stranded DNA and polynucleotides, releasing free uracil.</text>
        <dbReference type="EC" id="3.2.2.27"/>
    </reaction>
</comment>
<evidence type="ECO:0000256" key="6">
    <source>
        <dbReference type="ARBA" id="ARBA00022723"/>
    </source>
</evidence>
<organism evidence="13 14">
    <name type="scientific">Acetivibrio clariflavus (strain DSM 19732 / NBRC 101661 / EBR45)</name>
    <name type="common">Clostridium clariflavum</name>
    <dbReference type="NCBI Taxonomy" id="720554"/>
    <lineage>
        <taxon>Bacteria</taxon>
        <taxon>Bacillati</taxon>
        <taxon>Bacillota</taxon>
        <taxon>Clostridia</taxon>
        <taxon>Eubacteriales</taxon>
        <taxon>Oscillospiraceae</taxon>
        <taxon>Acetivibrio</taxon>
    </lineage>
</organism>
<dbReference type="GO" id="GO:0004844">
    <property type="term" value="F:uracil DNA N-glycosylase activity"/>
    <property type="evidence" value="ECO:0007669"/>
    <property type="project" value="UniProtKB-EC"/>
</dbReference>
<feature type="domain" description="Uracil-DNA glycosylase-like" evidence="12">
    <location>
        <begin position="28"/>
        <end position="174"/>
    </location>
</feature>
<keyword evidence="14" id="KW-1185">Reference proteome</keyword>
<protein>
    <recommendedName>
        <fullName evidence="4">Type-4 uracil-DNA glycosylase</fullName>
        <ecNumber evidence="3">3.2.2.27</ecNumber>
    </recommendedName>
</protein>
<evidence type="ECO:0000256" key="5">
    <source>
        <dbReference type="ARBA" id="ARBA00022485"/>
    </source>
</evidence>
<dbReference type="PANTHER" id="PTHR33693:SF1">
    <property type="entry name" value="TYPE-4 URACIL-DNA GLYCOSYLASE"/>
    <property type="match status" value="1"/>
</dbReference>
<gene>
    <name evidence="13" type="ordered locus">Clocl_3270</name>
</gene>
<dbReference type="eggNOG" id="COG1573">
    <property type="taxonomic scope" value="Bacteria"/>
</dbReference>
<evidence type="ECO:0000256" key="4">
    <source>
        <dbReference type="ARBA" id="ARBA00019403"/>
    </source>
</evidence>
<dbReference type="KEGG" id="ccl:Clocl_3270"/>
<evidence type="ECO:0000256" key="9">
    <source>
        <dbReference type="ARBA" id="ARBA00023004"/>
    </source>
</evidence>
<evidence type="ECO:0000256" key="1">
    <source>
        <dbReference type="ARBA" id="ARBA00001400"/>
    </source>
</evidence>
<keyword evidence="9" id="KW-0408">Iron</keyword>
<keyword evidence="5" id="KW-0004">4Fe-4S</keyword>
<keyword evidence="7" id="KW-0227">DNA damage</keyword>